<dbReference type="AlphaFoldDB" id="A0A1X0P052"/>
<keyword evidence="2" id="KW-0808">Transferase</keyword>
<protein>
    <submittedName>
        <fullName evidence="2">Aspartate aminotransferase</fullName>
    </submittedName>
</protein>
<keyword evidence="2" id="KW-0032">Aminotransferase</keyword>
<proteinExistence type="predicted"/>
<dbReference type="OrthoDB" id="271898at2759"/>
<organism evidence="2 3">
    <name type="scientific">Trypanosoma theileri</name>
    <dbReference type="NCBI Taxonomy" id="67003"/>
    <lineage>
        <taxon>Eukaryota</taxon>
        <taxon>Discoba</taxon>
        <taxon>Euglenozoa</taxon>
        <taxon>Kinetoplastea</taxon>
        <taxon>Metakinetoplastina</taxon>
        <taxon>Trypanosomatida</taxon>
        <taxon>Trypanosomatidae</taxon>
        <taxon>Trypanosoma</taxon>
    </lineage>
</organism>
<keyword evidence="3" id="KW-1185">Reference proteome</keyword>
<dbReference type="EMBL" id="NBCO01000010">
    <property type="protein sequence ID" value="ORC89859.1"/>
    <property type="molecule type" value="Genomic_DNA"/>
</dbReference>
<feature type="region of interest" description="Disordered" evidence="1">
    <location>
        <begin position="244"/>
        <end position="265"/>
    </location>
</feature>
<evidence type="ECO:0000313" key="3">
    <source>
        <dbReference type="Proteomes" id="UP000192257"/>
    </source>
</evidence>
<dbReference type="Proteomes" id="UP000192257">
    <property type="component" value="Unassembled WGS sequence"/>
</dbReference>
<dbReference type="GO" id="GO:0008483">
    <property type="term" value="F:transaminase activity"/>
    <property type="evidence" value="ECO:0007669"/>
    <property type="project" value="UniProtKB-KW"/>
</dbReference>
<reference evidence="2 3" key="1">
    <citation type="submission" date="2017-03" db="EMBL/GenBank/DDBJ databases">
        <title>An alternative strategy for trypanosome survival in the mammalian bloodstream revealed through genome and transcriptome analysis of the ubiquitous bovine parasite Trypanosoma (Megatrypanum) theileri.</title>
        <authorList>
            <person name="Kelly S."/>
            <person name="Ivens A."/>
            <person name="Mott A."/>
            <person name="O'Neill E."/>
            <person name="Emms D."/>
            <person name="Macleod O."/>
            <person name="Voorheis P."/>
            <person name="Matthews J."/>
            <person name="Matthews K."/>
            <person name="Carrington M."/>
        </authorList>
    </citation>
    <scope>NUCLEOTIDE SEQUENCE [LARGE SCALE GENOMIC DNA]</scope>
    <source>
        <strain evidence="2">Edinburgh</strain>
    </source>
</reference>
<evidence type="ECO:0000256" key="1">
    <source>
        <dbReference type="SAM" id="MobiDB-lite"/>
    </source>
</evidence>
<comment type="caution">
    <text evidence="2">The sequence shown here is derived from an EMBL/GenBank/DDBJ whole genome shotgun (WGS) entry which is preliminary data.</text>
</comment>
<dbReference type="RefSeq" id="XP_028883925.1">
    <property type="nucleotide sequence ID" value="XM_029024618.1"/>
</dbReference>
<dbReference type="GeneID" id="39984398"/>
<gene>
    <name evidence="2" type="ORF">TM35_000101270</name>
</gene>
<dbReference type="VEuPathDB" id="TriTrypDB:TM35_000101270"/>
<name>A0A1X0P052_9TRYP</name>
<evidence type="ECO:0000313" key="2">
    <source>
        <dbReference type="EMBL" id="ORC89859.1"/>
    </source>
</evidence>
<sequence length="550" mass="61050">MGICCDKNAMPVVDDAGRQHSQVEPTVAVPAVPTVEFDYVVPSGALNLTMNRTKGSHGNTLDQSIHTVSECSATLADGLNQELSSTLRDESGRSLMTNGRNEVLTEDVDRFVSDILHLSICEPCNILEESFVAHNPASRSRLRAGSVNADTFTKEQNRYLAEASTWSERLARLAELEQMSRQEIFGAWKMNMTLIHMALKRVVPTIRQFRTAPVKSKQRNGREVLVIHAKDIDVEVDGNNGDKINGEPFAVTPDDNVGEKGFSPREHVEEKPKNTVVAEHYQMMALTAREISITGGVQAQVVTNTWDFLSLPGAANHLNAGNAFFRFVCSAIAEVSQDTLEIIDTFINITSFADEVQENNVPKIDIYSPEERSKYVGILVKAMYILPGVRLSNLTAEVLSSLDYQRNCQPGNNKFEEPDTPYTFRLVKTVIKFVFSVTIQMKVSEINDPEVLAKFKDIDGLVPAKAILLERTKRNIQKIDSTIKVRSVLLYYPVNDGVLVNNQTIVLNTSIPRVVSALMQTFGSQGATEAAQTAKLTRQYLIHRFGDSRS</sequence>
<accession>A0A1X0P052</accession>